<feature type="transmembrane region" description="Helical" evidence="3">
    <location>
        <begin position="13"/>
        <end position="32"/>
    </location>
</feature>
<dbReference type="GO" id="GO:1902201">
    <property type="term" value="P:negative regulation of bacterial-type flagellum-dependent cell motility"/>
    <property type="evidence" value="ECO:0007669"/>
    <property type="project" value="TreeGrafter"/>
</dbReference>
<dbReference type="InterPro" id="IPR029787">
    <property type="entry name" value="Nucleotide_cyclase"/>
</dbReference>
<dbReference type="Gene3D" id="3.30.70.270">
    <property type="match status" value="1"/>
</dbReference>
<dbReference type="Pfam" id="PF22588">
    <property type="entry name" value="dCache_1_like"/>
    <property type="match status" value="1"/>
</dbReference>
<dbReference type="CDD" id="cd01949">
    <property type="entry name" value="GGDEF"/>
    <property type="match status" value="1"/>
</dbReference>
<dbReference type="PROSITE" id="PS50887">
    <property type="entry name" value="GGDEF"/>
    <property type="match status" value="1"/>
</dbReference>
<comment type="catalytic activity">
    <reaction evidence="2">
        <text>2 GTP = 3',3'-c-di-GMP + 2 diphosphate</text>
        <dbReference type="Rhea" id="RHEA:24898"/>
        <dbReference type="ChEBI" id="CHEBI:33019"/>
        <dbReference type="ChEBI" id="CHEBI:37565"/>
        <dbReference type="ChEBI" id="CHEBI:58805"/>
        <dbReference type="EC" id="2.7.7.65"/>
    </reaction>
</comment>
<accession>A0A7W6E9W9</accession>
<evidence type="ECO:0000256" key="1">
    <source>
        <dbReference type="ARBA" id="ARBA00012528"/>
    </source>
</evidence>
<feature type="transmembrane region" description="Helical" evidence="3">
    <location>
        <begin position="267"/>
        <end position="285"/>
    </location>
</feature>
<dbReference type="FunFam" id="3.30.70.270:FF:000001">
    <property type="entry name" value="Diguanylate cyclase domain protein"/>
    <property type="match status" value="1"/>
</dbReference>
<dbReference type="PANTHER" id="PTHR45138">
    <property type="entry name" value="REGULATORY COMPONENTS OF SENSORY TRANSDUCTION SYSTEM"/>
    <property type="match status" value="1"/>
</dbReference>
<dbReference type="GO" id="GO:0052621">
    <property type="term" value="F:diguanylate cyclase activity"/>
    <property type="evidence" value="ECO:0007669"/>
    <property type="project" value="UniProtKB-EC"/>
</dbReference>
<evidence type="ECO:0000313" key="6">
    <source>
        <dbReference type="Proteomes" id="UP000542776"/>
    </source>
</evidence>
<dbReference type="Proteomes" id="UP000542776">
    <property type="component" value="Unassembled WGS sequence"/>
</dbReference>
<keyword evidence="6" id="KW-1185">Reference proteome</keyword>
<evidence type="ECO:0000313" key="5">
    <source>
        <dbReference type="EMBL" id="MBB3997418.1"/>
    </source>
</evidence>
<dbReference type="SMART" id="SM00267">
    <property type="entry name" value="GGDEF"/>
    <property type="match status" value="1"/>
</dbReference>
<dbReference type="Pfam" id="PF00990">
    <property type="entry name" value="GGDEF"/>
    <property type="match status" value="1"/>
</dbReference>
<dbReference type="EMBL" id="JACIEK010000001">
    <property type="protein sequence ID" value="MBB3997418.1"/>
    <property type="molecule type" value="Genomic_DNA"/>
</dbReference>
<protein>
    <recommendedName>
        <fullName evidence="1">diguanylate cyclase</fullName>
        <ecNumber evidence="1">2.7.7.65</ecNumber>
    </recommendedName>
</protein>
<feature type="transmembrane region" description="Helical" evidence="3">
    <location>
        <begin position="291"/>
        <end position="309"/>
    </location>
</feature>
<dbReference type="GO" id="GO:0043709">
    <property type="term" value="P:cell adhesion involved in single-species biofilm formation"/>
    <property type="evidence" value="ECO:0007669"/>
    <property type="project" value="TreeGrafter"/>
</dbReference>
<proteinExistence type="predicted"/>
<dbReference type="InterPro" id="IPR043128">
    <property type="entry name" value="Rev_trsase/Diguanyl_cyclase"/>
</dbReference>
<evidence type="ECO:0000259" key="4">
    <source>
        <dbReference type="PROSITE" id="PS50887"/>
    </source>
</evidence>
<keyword evidence="3" id="KW-0472">Membrane</keyword>
<evidence type="ECO:0000256" key="2">
    <source>
        <dbReference type="ARBA" id="ARBA00034247"/>
    </source>
</evidence>
<dbReference type="InterPro" id="IPR050469">
    <property type="entry name" value="Diguanylate_Cyclase"/>
</dbReference>
<evidence type="ECO:0000256" key="3">
    <source>
        <dbReference type="SAM" id="Phobius"/>
    </source>
</evidence>
<feature type="domain" description="GGDEF" evidence="4">
    <location>
        <begin position="357"/>
        <end position="495"/>
    </location>
</feature>
<name>A0A7W6E9W9_9HYPH</name>
<dbReference type="AlphaFoldDB" id="A0A7W6E9W9"/>
<dbReference type="CDD" id="cd12914">
    <property type="entry name" value="PDC1_DGC_like"/>
    <property type="match status" value="1"/>
</dbReference>
<comment type="caution">
    <text evidence="5">The sequence shown here is derived from an EMBL/GenBank/DDBJ whole genome shotgun (WGS) entry which is preliminary data.</text>
</comment>
<dbReference type="SUPFAM" id="SSF55073">
    <property type="entry name" value="Nucleotide cyclase"/>
    <property type="match status" value="1"/>
</dbReference>
<sequence>MTLNTRPSHLPTVWLRLVVASLCVLLLASAGWTRWADREHRVAKAEGDAGILARSLARHAADLFLIADLMSSDLADAAQAASADADPDRTVDLRVRHELARFPLVRSLEAYDAEGQRLTRPKPGLSEWTGIAEAPFFLERRFSPGSGLVIGEPIQAANGDGWIIPLSRRWNKADGSFGGVVVASLSSEALALFYHEFDVDGHAGISLMTETGTLLARYPFAPERIGRLKGLSPSLDDVRLYERGTFRRPSPIDGVWRIQAYQHVGNLPLVVFAGLSYETVLAGWLPSTLLVATGTVCLVVLLVGGSLFLERYLASNRSATVEMQHLAVTDALTGLGNRRAFDEACREEWERAAAEGQGVSLLLLDVDHFKSFNDTYGHPAGDACLRRIAQTLGTTVFGVLGRLARYGGEEFALLLIDVTPSVALLLADHVRIAVRNLELPHRGNLEGVATVSIGVASIVPREAGADGLAQLVKAADEALYRAKAEGRNCVCQAPLPTAARPDEMATPVVADAA</sequence>
<dbReference type="InterPro" id="IPR000160">
    <property type="entry name" value="GGDEF_dom"/>
</dbReference>
<dbReference type="NCBIfam" id="TIGR00254">
    <property type="entry name" value="GGDEF"/>
    <property type="match status" value="1"/>
</dbReference>
<dbReference type="RefSeq" id="WP_183198874.1">
    <property type="nucleotide sequence ID" value="NZ_JACIEK010000001.1"/>
</dbReference>
<keyword evidence="3" id="KW-0812">Transmembrane</keyword>
<dbReference type="PANTHER" id="PTHR45138:SF9">
    <property type="entry name" value="DIGUANYLATE CYCLASE DGCM-RELATED"/>
    <property type="match status" value="1"/>
</dbReference>
<dbReference type="GO" id="GO:0005886">
    <property type="term" value="C:plasma membrane"/>
    <property type="evidence" value="ECO:0007669"/>
    <property type="project" value="TreeGrafter"/>
</dbReference>
<dbReference type="CDD" id="cd12915">
    <property type="entry name" value="PDC2_DGC_like"/>
    <property type="match status" value="1"/>
</dbReference>
<dbReference type="Gene3D" id="3.30.450.20">
    <property type="entry name" value="PAS domain"/>
    <property type="match status" value="2"/>
</dbReference>
<organism evidence="5 6">
    <name type="scientific">Aureimonas pseudogalii</name>
    <dbReference type="NCBI Taxonomy" id="1744844"/>
    <lineage>
        <taxon>Bacteria</taxon>
        <taxon>Pseudomonadati</taxon>
        <taxon>Pseudomonadota</taxon>
        <taxon>Alphaproteobacteria</taxon>
        <taxon>Hyphomicrobiales</taxon>
        <taxon>Aurantimonadaceae</taxon>
        <taxon>Aureimonas</taxon>
    </lineage>
</organism>
<keyword evidence="3" id="KW-1133">Transmembrane helix</keyword>
<dbReference type="InterPro" id="IPR054327">
    <property type="entry name" value="His-kinase-like_sensor"/>
</dbReference>
<reference evidence="5 6" key="1">
    <citation type="submission" date="2020-08" db="EMBL/GenBank/DDBJ databases">
        <title>Genomic Encyclopedia of Type Strains, Phase IV (KMG-IV): sequencing the most valuable type-strain genomes for metagenomic binning, comparative biology and taxonomic classification.</title>
        <authorList>
            <person name="Goeker M."/>
        </authorList>
    </citation>
    <scope>NUCLEOTIDE SEQUENCE [LARGE SCALE GENOMIC DNA]</scope>
    <source>
        <strain evidence="5 6">DSM 102238</strain>
    </source>
</reference>
<gene>
    <name evidence="5" type="ORF">GGR04_001239</name>
</gene>
<dbReference type="EC" id="2.7.7.65" evidence="1"/>